<reference evidence="2" key="2">
    <citation type="submission" date="2021-01" db="EMBL/GenBank/DDBJ databases">
        <authorList>
            <person name="Schikora-Tamarit M.A."/>
        </authorList>
    </citation>
    <scope>NUCLEOTIDE SEQUENCE</scope>
    <source>
        <strain evidence="2">CBS2887</strain>
    </source>
</reference>
<dbReference type="Proteomes" id="UP000774326">
    <property type="component" value="Unassembled WGS sequence"/>
</dbReference>
<evidence type="ECO:0000313" key="3">
    <source>
        <dbReference type="Proteomes" id="UP000774326"/>
    </source>
</evidence>
<comment type="caution">
    <text evidence="2">The sequence shown here is derived from an EMBL/GenBank/DDBJ whole genome shotgun (WGS) entry which is preliminary data.</text>
</comment>
<feature type="compositionally biased region" description="Polar residues" evidence="1">
    <location>
        <begin position="63"/>
        <end position="93"/>
    </location>
</feature>
<sequence length="365" mass="40775">MNKNNQGTSGNNNKPTQQRAHNQYNQHNNNTTKKGSNYHRHVSNHNQNLNGNNSGFKDPNDKPNFQKSVRSNTSLEITDPSQFPHPQTFTTLKFTPPGLFNNHPARASEPRDLKEGKLQPCAKLKQNPLDFQGNFLPSSFNLSKKEVESRYSNDRDHDPILRLIRKQRETATKFKFDDSSFDIISCVSNFKKSQTNISNNTNAVINTKNSAITSSLANSTITSTPTSTNTTTKPHAAHSDQFTTPILKRHRDELLAPDSIGNSSIKKNRRPLIFESTPQGSNDTMDLSFEGKAMDKSELIRLVNGDLSMDDSSVMIAGGNHTINTPGGFKDHTARVQKGKKGIIDTRELLEGLQQRSFHDFGSKK</sequence>
<gene>
    <name evidence="2" type="ORF">WICPIJ_009389</name>
</gene>
<dbReference type="OrthoDB" id="3980759at2759"/>
<evidence type="ECO:0000256" key="1">
    <source>
        <dbReference type="SAM" id="MobiDB-lite"/>
    </source>
</evidence>
<organism evidence="2 3">
    <name type="scientific">Wickerhamomyces pijperi</name>
    <name type="common">Yeast</name>
    <name type="synonym">Pichia pijperi</name>
    <dbReference type="NCBI Taxonomy" id="599730"/>
    <lineage>
        <taxon>Eukaryota</taxon>
        <taxon>Fungi</taxon>
        <taxon>Dikarya</taxon>
        <taxon>Ascomycota</taxon>
        <taxon>Saccharomycotina</taxon>
        <taxon>Saccharomycetes</taxon>
        <taxon>Phaffomycetales</taxon>
        <taxon>Wickerhamomycetaceae</taxon>
        <taxon>Wickerhamomyces</taxon>
    </lineage>
</organism>
<dbReference type="AlphaFoldDB" id="A0A9P8TD17"/>
<feature type="compositionally biased region" description="Low complexity" evidence="1">
    <location>
        <begin position="1"/>
        <end position="14"/>
    </location>
</feature>
<keyword evidence="3" id="KW-1185">Reference proteome</keyword>
<feature type="compositionally biased region" description="Low complexity" evidence="1">
    <location>
        <begin position="44"/>
        <end position="53"/>
    </location>
</feature>
<name>A0A9P8TD17_WICPI</name>
<feature type="compositionally biased region" description="Low complexity" evidence="1">
    <location>
        <begin position="21"/>
        <end position="34"/>
    </location>
</feature>
<reference evidence="2" key="1">
    <citation type="journal article" date="2021" name="Open Biol.">
        <title>Shared evolutionary footprints suggest mitochondrial oxidative damage underlies multiple complex I losses in fungi.</title>
        <authorList>
            <person name="Schikora-Tamarit M.A."/>
            <person name="Marcet-Houben M."/>
            <person name="Nosek J."/>
            <person name="Gabaldon T."/>
        </authorList>
    </citation>
    <scope>NUCLEOTIDE SEQUENCE</scope>
    <source>
        <strain evidence="2">CBS2887</strain>
    </source>
</reference>
<feature type="region of interest" description="Disordered" evidence="1">
    <location>
        <begin position="1"/>
        <end position="113"/>
    </location>
</feature>
<evidence type="ECO:0000313" key="2">
    <source>
        <dbReference type="EMBL" id="KAH3675003.1"/>
    </source>
</evidence>
<protein>
    <submittedName>
        <fullName evidence="2">Uncharacterized protein</fullName>
    </submittedName>
</protein>
<proteinExistence type="predicted"/>
<dbReference type="EMBL" id="JAEUBG010005434">
    <property type="protein sequence ID" value="KAH3675003.1"/>
    <property type="molecule type" value="Genomic_DNA"/>
</dbReference>
<accession>A0A9P8TD17</accession>